<feature type="non-terminal residue" evidence="2">
    <location>
        <position position="240"/>
    </location>
</feature>
<dbReference type="AlphaFoldDB" id="X1R5Z1"/>
<gene>
    <name evidence="2" type="ORF">S06H3_54454</name>
</gene>
<proteinExistence type="predicted"/>
<accession>X1R5Z1</accession>
<dbReference type="GO" id="GO:0006310">
    <property type="term" value="P:DNA recombination"/>
    <property type="evidence" value="ECO:0007669"/>
    <property type="project" value="UniProtKB-KW"/>
</dbReference>
<evidence type="ECO:0008006" key="3">
    <source>
        <dbReference type="Google" id="ProtNLM"/>
    </source>
</evidence>
<dbReference type="EMBL" id="BARV01034832">
    <property type="protein sequence ID" value="GAI51019.1"/>
    <property type="molecule type" value="Genomic_DNA"/>
</dbReference>
<dbReference type="InterPro" id="IPR011010">
    <property type="entry name" value="DNA_brk_join_enz"/>
</dbReference>
<dbReference type="GO" id="GO:0015074">
    <property type="term" value="P:DNA integration"/>
    <property type="evidence" value="ECO:0007669"/>
    <property type="project" value="InterPro"/>
</dbReference>
<dbReference type="Gene3D" id="1.10.443.10">
    <property type="entry name" value="Intergrase catalytic core"/>
    <property type="match status" value="1"/>
</dbReference>
<evidence type="ECO:0000313" key="2">
    <source>
        <dbReference type="EMBL" id="GAI51019.1"/>
    </source>
</evidence>
<organism evidence="2">
    <name type="scientific">marine sediment metagenome</name>
    <dbReference type="NCBI Taxonomy" id="412755"/>
    <lineage>
        <taxon>unclassified sequences</taxon>
        <taxon>metagenomes</taxon>
        <taxon>ecological metagenomes</taxon>
    </lineage>
</organism>
<protein>
    <recommendedName>
        <fullName evidence="3">Tyr recombinase domain-containing protein</fullName>
    </recommendedName>
</protein>
<comment type="caution">
    <text evidence="2">The sequence shown here is derived from an EMBL/GenBank/DDBJ whole genome shotgun (WGS) entry which is preliminary data.</text>
</comment>
<name>X1R5Z1_9ZZZZ</name>
<evidence type="ECO:0000256" key="1">
    <source>
        <dbReference type="ARBA" id="ARBA00023172"/>
    </source>
</evidence>
<reference evidence="2" key="1">
    <citation type="journal article" date="2014" name="Front. Microbiol.">
        <title>High frequency of phylogenetically diverse reductive dehalogenase-homologous genes in deep subseafloor sedimentary metagenomes.</title>
        <authorList>
            <person name="Kawai M."/>
            <person name="Futagami T."/>
            <person name="Toyoda A."/>
            <person name="Takaki Y."/>
            <person name="Nishi S."/>
            <person name="Hori S."/>
            <person name="Arai W."/>
            <person name="Tsubouchi T."/>
            <person name="Morono Y."/>
            <person name="Uchiyama I."/>
            <person name="Ito T."/>
            <person name="Fujiyama A."/>
            <person name="Inagaki F."/>
            <person name="Takami H."/>
        </authorList>
    </citation>
    <scope>NUCLEOTIDE SEQUENCE</scope>
    <source>
        <strain evidence="2">Expedition CK06-06</strain>
    </source>
</reference>
<keyword evidence="1" id="KW-0233">DNA recombination</keyword>
<dbReference type="SUPFAM" id="SSF56349">
    <property type="entry name" value="DNA breaking-rejoining enzymes"/>
    <property type="match status" value="1"/>
</dbReference>
<sequence>MESHEVETSVNTGERFEIWLESIGKGTARHYRRYFTNFLEWIEMDPDTLYKTTWDKLQSQIPTDRLWLWNKIQSYQRHMRDNLGFFIEVQDGRDTIRYATGTVELVQKAVFAFFRCNGITNIPKNGKIATYSEGIQRIEKEDLKEILAQTGSIKLRAVIFFARDSGLRIGDITRLTVGQLREAIEDESREFYTFTVIQQKLRRKTRNQADPVVGFEALRPLRKWMKYRTEKLGISANDND</sequence>
<dbReference type="InterPro" id="IPR013762">
    <property type="entry name" value="Integrase-like_cat_sf"/>
</dbReference>
<dbReference type="GO" id="GO:0003677">
    <property type="term" value="F:DNA binding"/>
    <property type="evidence" value="ECO:0007669"/>
    <property type="project" value="InterPro"/>
</dbReference>